<proteinExistence type="predicted"/>
<keyword evidence="3" id="KW-1185">Reference proteome</keyword>
<gene>
    <name evidence="2" type="ORF">IC235_06200</name>
</gene>
<dbReference type="AlphaFoldDB" id="A0A927BB68"/>
<name>A0A927BB68_9BACT</name>
<evidence type="ECO:0000313" key="3">
    <source>
        <dbReference type="Proteomes" id="UP000612233"/>
    </source>
</evidence>
<dbReference type="Proteomes" id="UP000612233">
    <property type="component" value="Unassembled WGS sequence"/>
</dbReference>
<accession>A0A927BB68</accession>
<comment type="caution">
    <text evidence="2">The sequence shown here is derived from an EMBL/GenBank/DDBJ whole genome shotgun (WGS) entry which is preliminary data.</text>
</comment>
<dbReference type="EMBL" id="JACXAD010000005">
    <property type="protein sequence ID" value="MBD2767481.1"/>
    <property type="molecule type" value="Genomic_DNA"/>
</dbReference>
<evidence type="ECO:0000313" key="2">
    <source>
        <dbReference type="EMBL" id="MBD2767481.1"/>
    </source>
</evidence>
<dbReference type="RefSeq" id="WP_191004298.1">
    <property type="nucleotide sequence ID" value="NZ_JACXAD010000005.1"/>
</dbReference>
<evidence type="ECO:0000256" key="1">
    <source>
        <dbReference type="SAM" id="MobiDB-lite"/>
    </source>
</evidence>
<organism evidence="2 3">
    <name type="scientific">Hymenobacter montanus</name>
    <dbReference type="NCBI Taxonomy" id="2771359"/>
    <lineage>
        <taxon>Bacteria</taxon>
        <taxon>Pseudomonadati</taxon>
        <taxon>Bacteroidota</taxon>
        <taxon>Cytophagia</taxon>
        <taxon>Cytophagales</taxon>
        <taxon>Hymenobacteraceae</taxon>
        <taxon>Hymenobacter</taxon>
    </lineage>
</organism>
<reference evidence="2" key="1">
    <citation type="submission" date="2020-09" db="EMBL/GenBank/DDBJ databases">
        <authorList>
            <person name="Kim M.K."/>
        </authorList>
    </citation>
    <scope>NUCLEOTIDE SEQUENCE</scope>
    <source>
        <strain evidence="2">BT664</strain>
    </source>
</reference>
<feature type="region of interest" description="Disordered" evidence="1">
    <location>
        <begin position="197"/>
        <end position="231"/>
    </location>
</feature>
<sequence length="231" mass="25084">MSRTSWQTDTVTFTPTTNITHLSFWVTGSTGYYTNSNVVTQGTLLIDNLRTLTGIVLKKADGTAQAAGKAFRLLWQPILTVGDLDSLAPRPQLRGTVSTFRGGRVPLPPALQVTDAKGFYFFQEAAPAAGQDTLYYGLYIRNKPLANGAKDDTLRHLYQCRRTFGSQAGLLADSLAPLGISSPRAARAYRAALKLPAAAPASAPRRPDGPIPQNSGRPLTPRPRPRLHARW</sequence>
<protein>
    <submittedName>
        <fullName evidence="2">Uncharacterized protein</fullName>
    </submittedName>
</protein>